<evidence type="ECO:0000256" key="1">
    <source>
        <dbReference type="SAM" id="MobiDB-lite"/>
    </source>
</evidence>
<feature type="compositionally biased region" description="Polar residues" evidence="1">
    <location>
        <begin position="71"/>
        <end position="80"/>
    </location>
</feature>
<sequence length="356" mass="38000">METLYSLLLGCVVIVLLIGGSVADSGELDSKKGAASANGEDISAGGSKVPVSHGDKSDMVDKVKKIKNGDMSESANQFVGSGSIGGSKGNARDGKKDEKKSSSSAGTTGDFHVSENGSNAGTMTPLRKNGPRVEDCDPSNRCVAEKGKLVGCLRFPGNDSPKLSLLIQNKGKGSLTVSISAPDLVELKETKIQVKEKESREVMISVRKSGSQSSINLTAGTDICSLNLEMILGGPKDFEGLTTSKTMYYLRQKSTIAYIVLVALFVLATVGIFTVVSKKVLLSRKSKYQRLDMMELPVSNVKKPKLSDVNEGWDDSWGDGWDDEELPETPSKPVTTNLSSTSLIPRRATTKEGWNN</sequence>
<feature type="region of interest" description="Disordered" evidence="1">
    <location>
        <begin position="71"/>
        <end position="137"/>
    </location>
</feature>
<protein>
    <recommendedName>
        <fullName evidence="4">DUF7356 domain-containing protein</fullName>
    </recommendedName>
</protein>
<dbReference type="InterPro" id="IPR055780">
    <property type="entry name" value="DUF7356"/>
</dbReference>
<evidence type="ECO:0000256" key="2">
    <source>
        <dbReference type="SAM" id="Phobius"/>
    </source>
</evidence>
<dbReference type="Proteomes" id="UP001346149">
    <property type="component" value="Unassembled WGS sequence"/>
</dbReference>
<organism evidence="5 6">
    <name type="scientific">Trapa natans</name>
    <name type="common">Water chestnut</name>
    <dbReference type="NCBI Taxonomy" id="22666"/>
    <lineage>
        <taxon>Eukaryota</taxon>
        <taxon>Viridiplantae</taxon>
        <taxon>Streptophyta</taxon>
        <taxon>Embryophyta</taxon>
        <taxon>Tracheophyta</taxon>
        <taxon>Spermatophyta</taxon>
        <taxon>Magnoliopsida</taxon>
        <taxon>eudicotyledons</taxon>
        <taxon>Gunneridae</taxon>
        <taxon>Pentapetalae</taxon>
        <taxon>rosids</taxon>
        <taxon>malvids</taxon>
        <taxon>Myrtales</taxon>
        <taxon>Lythraceae</taxon>
        <taxon>Trapa</taxon>
    </lineage>
</organism>
<keyword evidence="3" id="KW-0732">Signal</keyword>
<comment type="caution">
    <text evidence="5">The sequence shown here is derived from an EMBL/GenBank/DDBJ whole genome shotgun (WGS) entry which is preliminary data.</text>
</comment>
<keyword evidence="2" id="KW-0472">Membrane</keyword>
<feature type="domain" description="DUF7356" evidence="4">
    <location>
        <begin position="128"/>
        <end position="229"/>
    </location>
</feature>
<feature type="compositionally biased region" description="Basic and acidic residues" evidence="1">
    <location>
        <begin position="90"/>
        <end position="101"/>
    </location>
</feature>
<feature type="region of interest" description="Disordered" evidence="1">
    <location>
        <begin position="27"/>
        <end position="58"/>
    </location>
</feature>
<feature type="transmembrane region" description="Helical" evidence="2">
    <location>
        <begin position="256"/>
        <end position="276"/>
    </location>
</feature>
<feature type="region of interest" description="Disordered" evidence="1">
    <location>
        <begin position="316"/>
        <end position="356"/>
    </location>
</feature>
<accession>A0AAN7N271</accession>
<dbReference type="Pfam" id="PF24053">
    <property type="entry name" value="DUF7356"/>
    <property type="match status" value="1"/>
</dbReference>
<feature type="chain" id="PRO_5042867299" description="DUF7356 domain-containing protein" evidence="3">
    <location>
        <begin position="24"/>
        <end position="356"/>
    </location>
</feature>
<dbReference type="EMBL" id="JAXQNO010000002">
    <property type="protein sequence ID" value="KAK4802643.1"/>
    <property type="molecule type" value="Genomic_DNA"/>
</dbReference>
<feature type="compositionally biased region" description="Acidic residues" evidence="1">
    <location>
        <begin position="316"/>
        <end position="327"/>
    </location>
</feature>
<keyword evidence="2" id="KW-0812">Transmembrane</keyword>
<keyword evidence="6" id="KW-1185">Reference proteome</keyword>
<evidence type="ECO:0000256" key="3">
    <source>
        <dbReference type="SAM" id="SignalP"/>
    </source>
</evidence>
<keyword evidence="2" id="KW-1133">Transmembrane helix</keyword>
<name>A0AAN7N271_TRANT</name>
<evidence type="ECO:0000259" key="4">
    <source>
        <dbReference type="Pfam" id="PF24053"/>
    </source>
</evidence>
<proteinExistence type="predicted"/>
<dbReference type="PANTHER" id="PTHR34200">
    <property type="entry name" value="DENTIN SIALOPHOSPHOPROTEIN-LIKE ISOFORM X1"/>
    <property type="match status" value="1"/>
</dbReference>
<dbReference type="AlphaFoldDB" id="A0AAN7N271"/>
<evidence type="ECO:0000313" key="5">
    <source>
        <dbReference type="EMBL" id="KAK4802643.1"/>
    </source>
</evidence>
<evidence type="ECO:0000313" key="6">
    <source>
        <dbReference type="Proteomes" id="UP001346149"/>
    </source>
</evidence>
<feature type="signal peptide" evidence="3">
    <location>
        <begin position="1"/>
        <end position="23"/>
    </location>
</feature>
<gene>
    <name evidence="5" type="ORF">SAY86_000846</name>
</gene>
<reference evidence="5 6" key="1">
    <citation type="journal article" date="2023" name="Hortic Res">
        <title>Pangenome of water caltrop reveals structural variations and asymmetric subgenome divergence after allopolyploidization.</title>
        <authorList>
            <person name="Zhang X."/>
            <person name="Chen Y."/>
            <person name="Wang L."/>
            <person name="Yuan Y."/>
            <person name="Fang M."/>
            <person name="Shi L."/>
            <person name="Lu R."/>
            <person name="Comes H.P."/>
            <person name="Ma Y."/>
            <person name="Chen Y."/>
            <person name="Huang G."/>
            <person name="Zhou Y."/>
            <person name="Zheng Z."/>
            <person name="Qiu Y."/>
        </authorList>
    </citation>
    <scope>NUCLEOTIDE SEQUENCE [LARGE SCALE GENOMIC DNA]</scope>
    <source>
        <strain evidence="5">F231</strain>
    </source>
</reference>
<dbReference type="PANTHER" id="PTHR34200:SF8">
    <property type="entry name" value="TRANSMEMBRANE PROTEIN"/>
    <property type="match status" value="1"/>
</dbReference>
<feature type="compositionally biased region" description="Polar residues" evidence="1">
    <location>
        <begin position="332"/>
        <end position="343"/>
    </location>
</feature>